<evidence type="ECO:0000256" key="1">
    <source>
        <dbReference type="SAM" id="SignalP"/>
    </source>
</evidence>
<dbReference type="EMBL" id="DS235100">
    <property type="protein sequence ID" value="EEB11951.1"/>
    <property type="molecule type" value="Genomic_DNA"/>
</dbReference>
<evidence type="ECO:0000313" key="4">
    <source>
        <dbReference type="Proteomes" id="UP000009046"/>
    </source>
</evidence>
<gene>
    <name evidence="3" type="primary">8239480</name>
    <name evidence="2" type="ORF">Phum_PHUM146260</name>
</gene>
<dbReference type="RefSeq" id="XP_002424689.1">
    <property type="nucleotide sequence ID" value="XM_002424644.1"/>
</dbReference>
<evidence type="ECO:0000313" key="2">
    <source>
        <dbReference type="EMBL" id="EEB11951.1"/>
    </source>
</evidence>
<proteinExistence type="predicted"/>
<feature type="signal peptide" evidence="1">
    <location>
        <begin position="1"/>
        <end position="24"/>
    </location>
</feature>
<protein>
    <submittedName>
        <fullName evidence="2 3">Uncharacterized protein</fullName>
    </submittedName>
</protein>
<evidence type="ECO:0000313" key="3">
    <source>
        <dbReference type="EnsemblMetazoa" id="PHUM146260-PA"/>
    </source>
</evidence>
<dbReference type="VEuPathDB" id="VectorBase:PHUM146260"/>
<reference evidence="2" key="2">
    <citation type="submission" date="2007-04" db="EMBL/GenBank/DDBJ databases">
        <title>The genome of the human body louse.</title>
        <authorList>
            <consortium name="The Human Body Louse Genome Consortium"/>
            <person name="Kirkness E."/>
            <person name="Walenz B."/>
            <person name="Hass B."/>
            <person name="Bruggner R."/>
            <person name="Strausberg R."/>
        </authorList>
    </citation>
    <scope>NUCLEOTIDE SEQUENCE</scope>
    <source>
        <strain evidence="2">USDA</strain>
    </source>
</reference>
<dbReference type="GeneID" id="8239480"/>
<dbReference type="CTD" id="8239480"/>
<dbReference type="InParanoid" id="E0VEX7"/>
<dbReference type="AlphaFoldDB" id="E0VEX7"/>
<accession>E0VEX7</accession>
<organism>
    <name type="scientific">Pediculus humanus subsp. corporis</name>
    <name type="common">Body louse</name>
    <dbReference type="NCBI Taxonomy" id="121224"/>
    <lineage>
        <taxon>Eukaryota</taxon>
        <taxon>Metazoa</taxon>
        <taxon>Ecdysozoa</taxon>
        <taxon>Arthropoda</taxon>
        <taxon>Hexapoda</taxon>
        <taxon>Insecta</taxon>
        <taxon>Pterygota</taxon>
        <taxon>Neoptera</taxon>
        <taxon>Paraneoptera</taxon>
        <taxon>Psocodea</taxon>
        <taxon>Troctomorpha</taxon>
        <taxon>Phthiraptera</taxon>
        <taxon>Anoplura</taxon>
        <taxon>Pediculidae</taxon>
        <taxon>Pediculus</taxon>
    </lineage>
</organism>
<name>E0VEX7_PEDHC</name>
<dbReference type="HOGENOM" id="CLU_1301010_0_0_1"/>
<reference evidence="2" key="1">
    <citation type="submission" date="2007-04" db="EMBL/GenBank/DDBJ databases">
        <title>Annotation of Pediculus humanus corporis strain USDA.</title>
        <authorList>
            <person name="Kirkness E."/>
            <person name="Hannick L."/>
            <person name="Hass B."/>
            <person name="Bruggner R."/>
            <person name="Lawson D."/>
            <person name="Bidwell S."/>
            <person name="Joardar V."/>
            <person name="Caler E."/>
            <person name="Walenz B."/>
            <person name="Inman J."/>
            <person name="Schobel S."/>
            <person name="Galinsky K."/>
            <person name="Amedeo P."/>
            <person name="Strausberg R."/>
        </authorList>
    </citation>
    <scope>NUCLEOTIDE SEQUENCE</scope>
    <source>
        <strain evidence="2">USDA</strain>
    </source>
</reference>
<keyword evidence="1" id="KW-0732">Signal</keyword>
<dbReference type="EnsemblMetazoa" id="PHUM146260-RA">
    <property type="protein sequence ID" value="PHUM146260-PA"/>
    <property type="gene ID" value="PHUM146260"/>
</dbReference>
<dbReference type="KEGG" id="phu:Phum_PHUM146260"/>
<dbReference type="EMBL" id="AAZO01001693">
    <property type="status" value="NOT_ANNOTATED_CDS"/>
    <property type="molecule type" value="Genomic_DNA"/>
</dbReference>
<sequence>MEYLMCYFLFIIFAIINCNSFAAGQKTAYSDVSGNYNYDDEFIEYNSFDPICTRTMHQTRYKPIKSNYIYYDVPEETFIDKYPAVKYISKPFKKYYAPISRKKEMRFYQLLQPGEKFQEENPIVPPSPHTKPKAPAIQIYVDDLNLPFLGGCSPNLLKIHMIDTRKAGCGPLVDKSIHRLLRMPLPKKLDGDTKMIFVIDSKTKTTKKYTVV</sequence>
<reference evidence="3" key="3">
    <citation type="submission" date="2020-05" db="UniProtKB">
        <authorList>
            <consortium name="EnsemblMetazoa"/>
        </authorList>
    </citation>
    <scope>IDENTIFICATION</scope>
    <source>
        <strain evidence="3">USDA</strain>
    </source>
</reference>
<keyword evidence="4" id="KW-1185">Reference proteome</keyword>
<feature type="chain" id="PRO_5014570078" evidence="1">
    <location>
        <begin position="25"/>
        <end position="212"/>
    </location>
</feature>
<dbReference type="Proteomes" id="UP000009046">
    <property type="component" value="Unassembled WGS sequence"/>
</dbReference>